<dbReference type="EMBL" id="LR999457">
    <property type="protein sequence ID" value="CAE6192734.1"/>
    <property type="molecule type" value="Genomic_DNA"/>
</dbReference>
<dbReference type="CDD" id="cd10910">
    <property type="entry name" value="PIN_limkain_b1_N_like"/>
    <property type="match status" value="1"/>
</dbReference>
<proteinExistence type="predicted"/>
<evidence type="ECO:0000259" key="2">
    <source>
        <dbReference type="Pfam" id="PF01936"/>
    </source>
</evidence>
<dbReference type="PANTHER" id="PTHR14379">
    <property type="entry name" value="LIMKAIN B LKAP"/>
    <property type="match status" value="1"/>
</dbReference>
<dbReference type="Pfam" id="PF01936">
    <property type="entry name" value="NYN"/>
    <property type="match status" value="1"/>
</dbReference>
<protein>
    <recommendedName>
        <fullName evidence="2">NYN domain-containing protein</fullName>
    </recommendedName>
</protein>
<dbReference type="AlphaFoldDB" id="A0A8S2B1W0"/>
<dbReference type="GO" id="GO:0004540">
    <property type="term" value="F:RNA nuclease activity"/>
    <property type="evidence" value="ECO:0007669"/>
    <property type="project" value="InterPro"/>
</dbReference>
<gene>
    <name evidence="3" type="ORF">AARE701A_LOCUS19249</name>
</gene>
<feature type="region of interest" description="Disordered" evidence="1">
    <location>
        <begin position="193"/>
        <end position="219"/>
    </location>
</feature>
<sequence length="219" mass="24565">MSDPRSSDEEMFYPEALTCDPRLPDASIYGPNFDSYMDAKTCVFWDVEDYPIPNGSDPVLLGQKIKSVLLAANYRGEVSIKAYVDTLSDELRSQYLDAGITVDLMPQGDEYARISPLFVDAYVWALDNPAPANMIVLSKKVVESVESERAVVLSDTDLSWLPLDTDWLPPLARSTLFLTGLFDDKKRKREDTLTMASSETKMNKVRENEEAISNADSEE</sequence>
<evidence type="ECO:0000313" key="4">
    <source>
        <dbReference type="Proteomes" id="UP000682877"/>
    </source>
</evidence>
<name>A0A8S2B1W0_ARAAE</name>
<evidence type="ECO:0000313" key="3">
    <source>
        <dbReference type="EMBL" id="CAE6192734.1"/>
    </source>
</evidence>
<organism evidence="3 4">
    <name type="scientific">Arabidopsis arenosa</name>
    <name type="common">Sand rock-cress</name>
    <name type="synonym">Cardaminopsis arenosa</name>
    <dbReference type="NCBI Taxonomy" id="38785"/>
    <lineage>
        <taxon>Eukaryota</taxon>
        <taxon>Viridiplantae</taxon>
        <taxon>Streptophyta</taxon>
        <taxon>Embryophyta</taxon>
        <taxon>Tracheophyta</taxon>
        <taxon>Spermatophyta</taxon>
        <taxon>Magnoliopsida</taxon>
        <taxon>eudicotyledons</taxon>
        <taxon>Gunneridae</taxon>
        <taxon>Pentapetalae</taxon>
        <taxon>rosids</taxon>
        <taxon>malvids</taxon>
        <taxon>Brassicales</taxon>
        <taxon>Brassicaceae</taxon>
        <taxon>Camelineae</taxon>
        <taxon>Arabidopsis</taxon>
    </lineage>
</organism>
<accession>A0A8S2B1W0</accession>
<dbReference type="GO" id="GO:0010468">
    <property type="term" value="P:regulation of gene expression"/>
    <property type="evidence" value="ECO:0007669"/>
    <property type="project" value="InterPro"/>
</dbReference>
<dbReference type="InterPro" id="IPR021139">
    <property type="entry name" value="NYN"/>
</dbReference>
<keyword evidence="4" id="KW-1185">Reference proteome</keyword>
<dbReference type="Proteomes" id="UP000682877">
    <property type="component" value="Chromosome 7"/>
</dbReference>
<reference evidence="3" key="1">
    <citation type="submission" date="2021-01" db="EMBL/GenBank/DDBJ databases">
        <authorList>
            <person name="Bezrukov I."/>
        </authorList>
    </citation>
    <scope>NUCLEOTIDE SEQUENCE</scope>
</reference>
<dbReference type="InterPro" id="IPR024768">
    <property type="entry name" value="Marf1"/>
</dbReference>
<evidence type="ECO:0000256" key="1">
    <source>
        <dbReference type="SAM" id="MobiDB-lite"/>
    </source>
</evidence>
<feature type="domain" description="NYN" evidence="2">
    <location>
        <begin position="40"/>
        <end position="139"/>
    </location>
</feature>
<dbReference type="GO" id="GO:0005777">
    <property type="term" value="C:peroxisome"/>
    <property type="evidence" value="ECO:0007669"/>
    <property type="project" value="InterPro"/>
</dbReference>
<dbReference type="PANTHER" id="PTHR14379:SF55">
    <property type="entry name" value="NYN DOMAIN-CONTAINING PROTEIN"/>
    <property type="match status" value="1"/>
</dbReference>